<gene>
    <name evidence="1" type="ORF">Pla22_24400</name>
</gene>
<evidence type="ECO:0000313" key="2">
    <source>
        <dbReference type="Proteomes" id="UP000316598"/>
    </source>
</evidence>
<accession>A0A5C5WVS4</accession>
<organism evidence="1 2">
    <name type="scientific">Rubripirellula amarantea</name>
    <dbReference type="NCBI Taxonomy" id="2527999"/>
    <lineage>
        <taxon>Bacteria</taxon>
        <taxon>Pseudomonadati</taxon>
        <taxon>Planctomycetota</taxon>
        <taxon>Planctomycetia</taxon>
        <taxon>Pirellulales</taxon>
        <taxon>Pirellulaceae</taxon>
        <taxon>Rubripirellula</taxon>
    </lineage>
</organism>
<keyword evidence="2" id="KW-1185">Reference proteome</keyword>
<name>A0A5C5WVS4_9BACT</name>
<dbReference type="Proteomes" id="UP000316598">
    <property type="component" value="Unassembled WGS sequence"/>
</dbReference>
<protein>
    <submittedName>
        <fullName evidence="1">Uncharacterized protein</fullName>
    </submittedName>
</protein>
<proteinExistence type="predicted"/>
<comment type="caution">
    <text evidence="1">The sequence shown here is derived from an EMBL/GenBank/DDBJ whole genome shotgun (WGS) entry which is preliminary data.</text>
</comment>
<evidence type="ECO:0000313" key="1">
    <source>
        <dbReference type="EMBL" id="TWT54786.1"/>
    </source>
</evidence>
<dbReference type="AlphaFoldDB" id="A0A5C5WVS4"/>
<reference evidence="1 2" key="1">
    <citation type="submission" date="2019-02" db="EMBL/GenBank/DDBJ databases">
        <title>Deep-cultivation of Planctomycetes and their phenomic and genomic characterization uncovers novel biology.</title>
        <authorList>
            <person name="Wiegand S."/>
            <person name="Jogler M."/>
            <person name="Boedeker C."/>
            <person name="Pinto D."/>
            <person name="Vollmers J."/>
            <person name="Rivas-Marin E."/>
            <person name="Kohn T."/>
            <person name="Peeters S.H."/>
            <person name="Heuer A."/>
            <person name="Rast P."/>
            <person name="Oberbeckmann S."/>
            <person name="Bunk B."/>
            <person name="Jeske O."/>
            <person name="Meyerdierks A."/>
            <person name="Storesund J.E."/>
            <person name="Kallscheuer N."/>
            <person name="Luecker S."/>
            <person name="Lage O.M."/>
            <person name="Pohl T."/>
            <person name="Merkel B.J."/>
            <person name="Hornburger P."/>
            <person name="Mueller R.-W."/>
            <person name="Bruemmer F."/>
            <person name="Labrenz M."/>
            <person name="Spormann A.M."/>
            <person name="Op Den Camp H."/>
            <person name="Overmann J."/>
            <person name="Amann R."/>
            <person name="Jetten M.S.M."/>
            <person name="Mascher T."/>
            <person name="Medema M.H."/>
            <person name="Devos D.P."/>
            <person name="Kaster A.-K."/>
            <person name="Ovreas L."/>
            <person name="Rohde M."/>
            <person name="Galperin M.Y."/>
            <person name="Jogler C."/>
        </authorList>
    </citation>
    <scope>NUCLEOTIDE SEQUENCE [LARGE SCALE GENOMIC DNA]</scope>
    <source>
        <strain evidence="1 2">Pla22</strain>
    </source>
</reference>
<dbReference type="EMBL" id="SJPI01000001">
    <property type="protein sequence ID" value="TWT54786.1"/>
    <property type="molecule type" value="Genomic_DNA"/>
</dbReference>
<sequence length="72" mass="7597">MRVHRPLALNGGQQHFATVHEGSPNPTLYGTSLGLPNVVNQLQQGITANPFGSVTPVCDPDVDEILFAGLTS</sequence>